<keyword evidence="5" id="KW-0539">Nucleus</keyword>
<accession>A0A1U7Z6K4</accession>
<organism evidence="7 8">
    <name type="scientific">Nelumbo nucifera</name>
    <name type="common">Sacred lotus</name>
    <dbReference type="NCBI Taxonomy" id="4432"/>
    <lineage>
        <taxon>Eukaryota</taxon>
        <taxon>Viridiplantae</taxon>
        <taxon>Streptophyta</taxon>
        <taxon>Embryophyta</taxon>
        <taxon>Tracheophyta</taxon>
        <taxon>Spermatophyta</taxon>
        <taxon>Magnoliopsida</taxon>
        <taxon>Proteales</taxon>
        <taxon>Nelumbonaceae</taxon>
        <taxon>Nelumbo</taxon>
    </lineage>
</organism>
<feature type="region of interest" description="Disordered" evidence="6">
    <location>
        <begin position="539"/>
        <end position="564"/>
    </location>
</feature>
<evidence type="ECO:0000256" key="3">
    <source>
        <dbReference type="ARBA" id="ARBA00022705"/>
    </source>
</evidence>
<dbReference type="CDD" id="cd20704">
    <property type="entry name" value="Orc3"/>
    <property type="match status" value="1"/>
</dbReference>
<gene>
    <name evidence="8" type="primary">LOC104586850</name>
</gene>
<dbReference type="OrthoDB" id="10265211at2759"/>
<evidence type="ECO:0000256" key="6">
    <source>
        <dbReference type="SAM" id="MobiDB-lite"/>
    </source>
</evidence>
<evidence type="ECO:0000256" key="2">
    <source>
        <dbReference type="ARBA" id="ARBA00010977"/>
    </source>
</evidence>
<keyword evidence="4" id="KW-0238">DNA-binding</keyword>
<dbReference type="InterPro" id="IPR020795">
    <property type="entry name" value="ORC3"/>
</dbReference>
<dbReference type="Proteomes" id="UP000189703">
    <property type="component" value="Unplaced"/>
</dbReference>
<dbReference type="PANTHER" id="PTHR12748">
    <property type="entry name" value="ORIGIN RECOGNITION COMPLEX SUBUNIT 3"/>
    <property type="match status" value="1"/>
</dbReference>
<feature type="compositionally biased region" description="Basic and acidic residues" evidence="6">
    <location>
        <begin position="539"/>
        <end position="551"/>
    </location>
</feature>
<dbReference type="GO" id="GO:0005656">
    <property type="term" value="C:nuclear pre-replicative complex"/>
    <property type="evidence" value="ECO:0000318"/>
    <property type="project" value="GO_Central"/>
</dbReference>
<dbReference type="FunCoup" id="A0A1U7Z6K4">
    <property type="interactions" value="2955"/>
</dbReference>
<evidence type="ECO:0000256" key="5">
    <source>
        <dbReference type="ARBA" id="ARBA00023242"/>
    </source>
</evidence>
<reference evidence="8" key="1">
    <citation type="submission" date="2025-08" db="UniProtKB">
        <authorList>
            <consortium name="RefSeq"/>
        </authorList>
    </citation>
    <scope>IDENTIFICATION</scope>
</reference>
<evidence type="ECO:0000313" key="7">
    <source>
        <dbReference type="Proteomes" id="UP000189703"/>
    </source>
</evidence>
<dbReference type="Pfam" id="PF18137">
    <property type="entry name" value="WHD_ORC"/>
    <property type="match status" value="1"/>
</dbReference>
<feature type="compositionally biased region" description="Basic residues" evidence="6">
    <location>
        <begin position="678"/>
        <end position="693"/>
    </location>
</feature>
<dbReference type="AlphaFoldDB" id="A0A1U7Z6K4"/>
<evidence type="ECO:0000256" key="1">
    <source>
        <dbReference type="ARBA" id="ARBA00004123"/>
    </source>
</evidence>
<dbReference type="OMA" id="YCLMEHY"/>
<evidence type="ECO:0000256" key="4">
    <source>
        <dbReference type="ARBA" id="ARBA00023125"/>
    </source>
</evidence>
<feature type="region of interest" description="Disordered" evidence="6">
    <location>
        <begin position="677"/>
        <end position="699"/>
    </location>
</feature>
<dbReference type="PANTHER" id="PTHR12748:SF0">
    <property type="entry name" value="ORIGIN RECOGNITION COMPLEX SUBUNIT 3"/>
    <property type="match status" value="1"/>
</dbReference>
<dbReference type="InterPro" id="IPR045667">
    <property type="entry name" value="ORC3_N"/>
</dbReference>
<dbReference type="KEGG" id="nnu:104586850"/>
<evidence type="ECO:0000313" key="8">
    <source>
        <dbReference type="RefSeq" id="XP_010242515.1"/>
    </source>
</evidence>
<keyword evidence="3" id="KW-0235">DNA replication</keyword>
<dbReference type="eggNOG" id="KOG2538">
    <property type="taxonomic scope" value="Eukaryota"/>
</dbReference>
<sequence>MAPSAIPDSPSPPTVSDNEENNLQQFFVLHKALPRKSSRKVSGPGKTRRKIDLSPASPKSEGKSGANHVEEEDDCYYEQLRVEAFNAVWSEIETKIKDVLREINISAFDEVHRWVCECFSTIKSSGTPEAVRPYPLVTDINCKQIFTALVLTKNIEFVDDLLTFEELGLHLKSKGCHVANLSSLDFSAKNGIGGCLRSLLRQLVMVSLDAPDIAVLASWYSEQENYNNPSVVIIGDMERCSGSVLAEFILMLREWVVKIPIILVMGVATTIDAPRNLLPSNALKHLCPFKFSLGSPYERMDAIVEAVLLKTCFGFNVGHKVVFFLRNYFQRQDGTVTSFIKAFKIACAKHFSTEPLSFLCRDLLNDDSEGFWSEKCALLPEVMLKNAFSFPSCQRCKMTEGTSENLASGLFELKKLQKNWSSVVLCLHEVGKFQKMHLLDIVCEALDPATYNKNASDNHLGIGNGFSKSSPSDCCLHAGQYSGKSKGGIISQVVRRVRDLPVALLSQLLNIWRKHTKGISEIHDKVKELQSMLKFEDNGKSLKQDSKDTPKRPSSRGTMNMEDKKTVNEKSATLMEYMIVNYLQPIECIPFHEIICFKNVELLQSALIGDPRRTVQVDLLKSHNFLQCSCCSRSGNVLLPSMHDTSIMYTLAQEHGDLINLHDWFQSFKEILLGPSTKGKHKMKQSPLSKKRKDRDEPHDISEASIQARFCRAVTELQITGLLRMPSKRRPDYVQRVAFGL</sequence>
<feature type="region of interest" description="Disordered" evidence="6">
    <location>
        <begin position="1"/>
        <end position="69"/>
    </location>
</feature>
<comment type="subcellular location">
    <subcellularLocation>
        <location evidence="1">Nucleus</location>
    </subcellularLocation>
</comment>
<dbReference type="Pfam" id="PF07034">
    <property type="entry name" value="ORC3_N"/>
    <property type="match status" value="1"/>
</dbReference>
<proteinExistence type="inferred from homology"/>
<keyword evidence="7" id="KW-1185">Reference proteome</keyword>
<dbReference type="GO" id="GO:0005664">
    <property type="term" value="C:nuclear origin of replication recognition complex"/>
    <property type="evidence" value="ECO:0000318"/>
    <property type="project" value="GO_Central"/>
</dbReference>
<dbReference type="GO" id="GO:0003688">
    <property type="term" value="F:DNA replication origin binding"/>
    <property type="evidence" value="ECO:0000318"/>
    <property type="project" value="GO_Central"/>
</dbReference>
<dbReference type="GO" id="GO:0006270">
    <property type="term" value="P:DNA replication initiation"/>
    <property type="evidence" value="ECO:0000318"/>
    <property type="project" value="GO_Central"/>
</dbReference>
<protein>
    <submittedName>
        <fullName evidence="8">Origin of replication complex subunit 3 isoform X1</fullName>
    </submittedName>
</protein>
<dbReference type="RefSeq" id="XP_010242515.1">
    <property type="nucleotide sequence ID" value="XM_010244213.2"/>
</dbReference>
<name>A0A1U7Z6K4_NELNU</name>
<dbReference type="GeneID" id="104586850"/>
<comment type="similarity">
    <text evidence="2">Belongs to the ORC3 family.</text>
</comment>
<dbReference type="InterPro" id="IPR040855">
    <property type="entry name" value="ORC_WH_C"/>
</dbReference>
<dbReference type="GO" id="GO:0031261">
    <property type="term" value="C:DNA replication preinitiation complex"/>
    <property type="evidence" value="ECO:0000318"/>
    <property type="project" value="GO_Central"/>
</dbReference>
<dbReference type="STRING" id="4432.A0A1U7Z6K4"/>